<dbReference type="AlphaFoldDB" id="A0A2C9VIH0"/>
<protein>
    <submittedName>
        <fullName evidence="2">Uncharacterized protein</fullName>
    </submittedName>
</protein>
<evidence type="ECO:0000313" key="2">
    <source>
        <dbReference type="EMBL" id="OAY45257.1"/>
    </source>
</evidence>
<organism evidence="2">
    <name type="scientific">Manihot esculenta</name>
    <name type="common">Cassava</name>
    <name type="synonym">Jatropha manihot</name>
    <dbReference type="NCBI Taxonomy" id="3983"/>
    <lineage>
        <taxon>Eukaryota</taxon>
        <taxon>Viridiplantae</taxon>
        <taxon>Streptophyta</taxon>
        <taxon>Embryophyta</taxon>
        <taxon>Tracheophyta</taxon>
        <taxon>Spermatophyta</taxon>
        <taxon>Magnoliopsida</taxon>
        <taxon>eudicotyledons</taxon>
        <taxon>Gunneridae</taxon>
        <taxon>Pentapetalae</taxon>
        <taxon>rosids</taxon>
        <taxon>fabids</taxon>
        <taxon>Malpighiales</taxon>
        <taxon>Euphorbiaceae</taxon>
        <taxon>Crotonoideae</taxon>
        <taxon>Manihoteae</taxon>
        <taxon>Manihot</taxon>
    </lineage>
</organism>
<gene>
    <name evidence="2" type="ORF">MANES_07G045200</name>
</gene>
<name>A0A2C9VIH0_MANES</name>
<proteinExistence type="predicted"/>
<sequence length="50" mass="5739">MLFALNEQMISIVAKLLKIREIRNKKAAQHESGHCMLDDRNRGLERESGS</sequence>
<evidence type="ECO:0000256" key="1">
    <source>
        <dbReference type="SAM" id="MobiDB-lite"/>
    </source>
</evidence>
<dbReference type="EMBL" id="CM004393">
    <property type="protein sequence ID" value="OAY45257.1"/>
    <property type="molecule type" value="Genomic_DNA"/>
</dbReference>
<feature type="region of interest" description="Disordered" evidence="1">
    <location>
        <begin position="29"/>
        <end position="50"/>
    </location>
</feature>
<reference evidence="2" key="1">
    <citation type="submission" date="2016-02" db="EMBL/GenBank/DDBJ databases">
        <title>WGS assembly of Manihot esculenta.</title>
        <authorList>
            <person name="Bredeson J.V."/>
            <person name="Prochnik S.E."/>
            <person name="Lyons J.B."/>
            <person name="Schmutz J."/>
            <person name="Grimwood J."/>
            <person name="Vrebalov J."/>
            <person name="Bart R.S."/>
            <person name="Amuge T."/>
            <person name="Ferguson M.E."/>
            <person name="Green R."/>
            <person name="Putnam N."/>
            <person name="Stites J."/>
            <person name="Rounsley S."/>
            <person name="Rokhsar D.S."/>
        </authorList>
    </citation>
    <scope>NUCLEOTIDE SEQUENCE [LARGE SCALE GENOMIC DNA]</scope>
    <source>
        <tissue evidence="2">Leaf</tissue>
    </source>
</reference>
<accession>A0A2C9VIH0</accession>